<dbReference type="InterPro" id="IPR014729">
    <property type="entry name" value="Rossmann-like_a/b/a_fold"/>
</dbReference>
<evidence type="ECO:0000256" key="1">
    <source>
        <dbReference type="ARBA" id="ARBA00008791"/>
    </source>
</evidence>
<evidence type="ECO:0000313" key="4">
    <source>
        <dbReference type="Proteomes" id="UP001057580"/>
    </source>
</evidence>
<dbReference type="Pfam" id="PF00582">
    <property type="entry name" value="Usp"/>
    <property type="match status" value="1"/>
</dbReference>
<dbReference type="SUPFAM" id="SSF52402">
    <property type="entry name" value="Adenine nucleotide alpha hydrolases-like"/>
    <property type="match status" value="1"/>
</dbReference>
<feature type="domain" description="UspA" evidence="2">
    <location>
        <begin position="3"/>
        <end position="142"/>
    </location>
</feature>
<dbReference type="PANTHER" id="PTHR46268">
    <property type="entry name" value="STRESS RESPONSE PROTEIN NHAX"/>
    <property type="match status" value="1"/>
</dbReference>
<accession>A0A9E7U530</accession>
<proteinExistence type="inferred from homology"/>
<dbReference type="InterPro" id="IPR006016">
    <property type="entry name" value="UspA"/>
</dbReference>
<dbReference type="PRINTS" id="PR01438">
    <property type="entry name" value="UNVRSLSTRESS"/>
</dbReference>
<evidence type="ECO:0000313" key="3">
    <source>
        <dbReference type="EMBL" id="UWM54990.1"/>
    </source>
</evidence>
<dbReference type="Gene3D" id="3.40.50.620">
    <property type="entry name" value="HUPs"/>
    <property type="match status" value="1"/>
</dbReference>
<evidence type="ECO:0000259" key="2">
    <source>
        <dbReference type="Pfam" id="PF00582"/>
    </source>
</evidence>
<organism evidence="3 4">
    <name type="scientific">Salinirubellus salinus</name>
    <dbReference type="NCBI Taxonomy" id="1364945"/>
    <lineage>
        <taxon>Archaea</taxon>
        <taxon>Methanobacteriati</taxon>
        <taxon>Methanobacteriota</taxon>
        <taxon>Stenosarchaea group</taxon>
        <taxon>Halobacteria</taxon>
        <taxon>Halobacteriales</taxon>
        <taxon>Natronomonadaceae</taxon>
        <taxon>Salinirubellus</taxon>
    </lineage>
</organism>
<protein>
    <submittedName>
        <fullName evidence="3">Universal stress protein</fullName>
    </submittedName>
</protein>
<sequence>MVYDDVLLPTDGSPSSHAAADHVADLALDQGATVHVLSVADTRNRFESPSAGLAPDVWDEAESDRAREAAEATVDRLPDEVDTEIHVDAGVPRTVILEAVEDLPVDLVVMGTHGRTGLDHYLIGSVAERVVRTSPVPVLTLRASDEDGA</sequence>
<dbReference type="EMBL" id="CP104003">
    <property type="protein sequence ID" value="UWM54990.1"/>
    <property type="molecule type" value="Genomic_DNA"/>
</dbReference>
<dbReference type="PANTHER" id="PTHR46268:SF6">
    <property type="entry name" value="UNIVERSAL STRESS PROTEIN UP12"/>
    <property type="match status" value="1"/>
</dbReference>
<dbReference type="AlphaFoldDB" id="A0A9E7U530"/>
<dbReference type="Proteomes" id="UP001057580">
    <property type="component" value="Chromosome"/>
</dbReference>
<reference evidence="3" key="1">
    <citation type="submission" date="2022-09" db="EMBL/GenBank/DDBJ databases">
        <title>Diverse halophilic archaea isolated from saline environments.</title>
        <authorList>
            <person name="Cui H.-L."/>
        </authorList>
    </citation>
    <scope>NUCLEOTIDE SEQUENCE</scope>
    <source>
        <strain evidence="3">ZS-35-S2</strain>
    </source>
</reference>
<dbReference type="KEGG" id="ssai:N0B31_01620"/>
<keyword evidence="4" id="KW-1185">Reference proteome</keyword>
<dbReference type="InterPro" id="IPR006015">
    <property type="entry name" value="Universal_stress_UspA"/>
</dbReference>
<gene>
    <name evidence="3" type="ORF">N0B31_01620</name>
</gene>
<name>A0A9E7U530_9EURY</name>
<dbReference type="CDD" id="cd00293">
    <property type="entry name" value="USP-like"/>
    <property type="match status" value="1"/>
</dbReference>
<comment type="similarity">
    <text evidence="1">Belongs to the universal stress protein A family.</text>
</comment>